<proteinExistence type="predicted"/>
<evidence type="ECO:0000313" key="4">
    <source>
        <dbReference type="EMBL" id="PEN12337.1"/>
    </source>
</evidence>
<dbReference type="AlphaFoldDB" id="A0A2A8CV45"/>
<feature type="domain" description="Ferritin-like diiron" evidence="3">
    <location>
        <begin position="2"/>
        <end position="145"/>
    </location>
</feature>
<dbReference type="OrthoDB" id="9792238at2"/>
<reference evidence="4 5" key="1">
    <citation type="submission" date="2017-10" db="EMBL/GenBank/DDBJ databases">
        <title>Draft genome of Longibacter Salinarum.</title>
        <authorList>
            <person name="Goh K.M."/>
            <person name="Shamsir M.S."/>
            <person name="Lim S.W."/>
        </authorList>
    </citation>
    <scope>NUCLEOTIDE SEQUENCE [LARGE SCALE GENOMIC DNA]</scope>
    <source>
        <strain evidence="4 5">KCTC 52045</strain>
    </source>
</reference>
<sequence>MSVSKKALIDGLNTDLAHEYQAILMYNSYAAMVYGMHRPTLKQFFEGELPEELAHAQLLADKITALGGTPTTEPAPLTLANEPTAMLHQVLEAESETIDRYVERRRQAEEAGEYGLATDLDDIIRDETEHKEETEKLLRDIAETV</sequence>
<comment type="caution">
    <text evidence="4">The sequence shown here is derived from an EMBL/GenBank/DDBJ whole genome shotgun (WGS) entry which is preliminary data.</text>
</comment>
<dbReference type="Pfam" id="PF00210">
    <property type="entry name" value="Ferritin"/>
    <property type="match status" value="1"/>
</dbReference>
<dbReference type="Proteomes" id="UP000220102">
    <property type="component" value="Unassembled WGS sequence"/>
</dbReference>
<dbReference type="PANTHER" id="PTHR30295">
    <property type="entry name" value="BACTERIOFERRITIN"/>
    <property type="match status" value="1"/>
</dbReference>
<dbReference type="RefSeq" id="WP_098077659.1">
    <property type="nucleotide sequence ID" value="NZ_PDEQ01000008.1"/>
</dbReference>
<dbReference type="GO" id="GO:0020037">
    <property type="term" value="F:heme binding"/>
    <property type="evidence" value="ECO:0007669"/>
    <property type="project" value="TreeGrafter"/>
</dbReference>
<dbReference type="GO" id="GO:0006879">
    <property type="term" value="P:intracellular iron ion homeostasis"/>
    <property type="evidence" value="ECO:0007669"/>
    <property type="project" value="UniProtKB-KW"/>
</dbReference>
<dbReference type="EMBL" id="PDEQ01000008">
    <property type="protein sequence ID" value="PEN12337.1"/>
    <property type="molecule type" value="Genomic_DNA"/>
</dbReference>
<name>A0A2A8CV45_9BACT</name>
<dbReference type="InterPro" id="IPR012347">
    <property type="entry name" value="Ferritin-like"/>
</dbReference>
<dbReference type="Gene3D" id="1.20.1260.10">
    <property type="match status" value="1"/>
</dbReference>
<dbReference type="GO" id="GO:0008199">
    <property type="term" value="F:ferric iron binding"/>
    <property type="evidence" value="ECO:0007669"/>
    <property type="project" value="InterPro"/>
</dbReference>
<dbReference type="SUPFAM" id="SSF47240">
    <property type="entry name" value="Ferritin-like"/>
    <property type="match status" value="1"/>
</dbReference>
<evidence type="ECO:0000256" key="1">
    <source>
        <dbReference type="ARBA" id="ARBA00022434"/>
    </source>
</evidence>
<organism evidence="4 5">
    <name type="scientific">Longibacter salinarum</name>
    <dbReference type="NCBI Taxonomy" id="1850348"/>
    <lineage>
        <taxon>Bacteria</taxon>
        <taxon>Pseudomonadati</taxon>
        <taxon>Rhodothermota</taxon>
        <taxon>Rhodothermia</taxon>
        <taxon>Rhodothermales</taxon>
        <taxon>Salisaetaceae</taxon>
        <taxon>Longibacter</taxon>
    </lineage>
</organism>
<gene>
    <name evidence="4" type="ORF">CRI94_15060</name>
</gene>
<keyword evidence="1" id="KW-0409">Iron storage</keyword>
<dbReference type="InterPro" id="IPR009040">
    <property type="entry name" value="Ferritin-like_diiron"/>
</dbReference>
<evidence type="ECO:0000259" key="3">
    <source>
        <dbReference type="PROSITE" id="PS50905"/>
    </source>
</evidence>
<dbReference type="PROSITE" id="PS50905">
    <property type="entry name" value="FERRITIN_LIKE"/>
    <property type="match status" value="1"/>
</dbReference>
<evidence type="ECO:0000256" key="2">
    <source>
        <dbReference type="ARBA" id="ARBA00023004"/>
    </source>
</evidence>
<dbReference type="GO" id="GO:0004322">
    <property type="term" value="F:ferroxidase activity"/>
    <property type="evidence" value="ECO:0007669"/>
    <property type="project" value="TreeGrafter"/>
</dbReference>
<dbReference type="GO" id="GO:0005829">
    <property type="term" value="C:cytosol"/>
    <property type="evidence" value="ECO:0007669"/>
    <property type="project" value="TreeGrafter"/>
</dbReference>
<evidence type="ECO:0000313" key="5">
    <source>
        <dbReference type="Proteomes" id="UP000220102"/>
    </source>
</evidence>
<protein>
    <submittedName>
        <fullName evidence="4">Bacterioferritin</fullName>
    </submittedName>
</protein>
<dbReference type="CDD" id="cd00657">
    <property type="entry name" value="Ferritin_like"/>
    <property type="match status" value="1"/>
</dbReference>
<accession>A0A2A8CV45</accession>
<keyword evidence="5" id="KW-1185">Reference proteome</keyword>
<keyword evidence="2" id="KW-0408">Iron</keyword>
<dbReference type="PANTHER" id="PTHR30295:SF0">
    <property type="entry name" value="BACTERIOFERRITIN"/>
    <property type="match status" value="1"/>
</dbReference>
<dbReference type="InterPro" id="IPR009078">
    <property type="entry name" value="Ferritin-like_SF"/>
</dbReference>
<dbReference type="InterPro" id="IPR008331">
    <property type="entry name" value="Ferritin_DPS_dom"/>
</dbReference>